<sequence>MVPRTSGTTLGAWRWWIHVGWATWMNHRGQYIVDDVGEMEEGTEGGGGAVGWRGSSGGAAGWGGDEAEAEAVLLPARSWNGDFFTFLGERVCEREERSVCLEFWC</sequence>
<evidence type="ECO:0000313" key="3">
    <source>
        <dbReference type="EnsemblPlants" id="ORUFI07G11150.1"/>
    </source>
</evidence>
<dbReference type="EnsemblPlants" id="ORUFI07G11150.1">
    <property type="protein sequence ID" value="ORUFI07G11150.1"/>
    <property type="gene ID" value="ORUFI07G11150"/>
</dbReference>
<evidence type="ECO:0000313" key="4">
    <source>
        <dbReference type="Proteomes" id="UP000008022"/>
    </source>
</evidence>
<feature type="region of interest" description="Disordered" evidence="1">
    <location>
        <begin position="42"/>
        <end position="63"/>
    </location>
</feature>
<protein>
    <recommendedName>
        <fullName evidence="5">DUF834 domain-containing protein</fullName>
    </recommendedName>
</protein>
<evidence type="ECO:0000256" key="1">
    <source>
        <dbReference type="SAM" id="MobiDB-lite"/>
    </source>
</evidence>
<keyword evidence="2" id="KW-0732">Signal</keyword>
<dbReference type="AlphaFoldDB" id="A0A0E0Q6Y0"/>
<proteinExistence type="predicted"/>
<reference evidence="3" key="2">
    <citation type="submission" date="2015-06" db="UniProtKB">
        <authorList>
            <consortium name="EnsemblPlants"/>
        </authorList>
    </citation>
    <scope>IDENTIFICATION</scope>
</reference>
<evidence type="ECO:0008006" key="5">
    <source>
        <dbReference type="Google" id="ProtNLM"/>
    </source>
</evidence>
<feature type="chain" id="PRO_5002371086" description="DUF834 domain-containing protein" evidence="2">
    <location>
        <begin position="23"/>
        <end position="105"/>
    </location>
</feature>
<feature type="signal peptide" evidence="2">
    <location>
        <begin position="1"/>
        <end position="22"/>
    </location>
</feature>
<feature type="compositionally biased region" description="Gly residues" evidence="1">
    <location>
        <begin position="44"/>
        <end position="63"/>
    </location>
</feature>
<keyword evidence="4" id="KW-1185">Reference proteome</keyword>
<dbReference type="Proteomes" id="UP000008022">
    <property type="component" value="Unassembled WGS sequence"/>
</dbReference>
<organism evidence="3 4">
    <name type="scientific">Oryza rufipogon</name>
    <name type="common">Brownbeard rice</name>
    <name type="synonym">Asian wild rice</name>
    <dbReference type="NCBI Taxonomy" id="4529"/>
    <lineage>
        <taxon>Eukaryota</taxon>
        <taxon>Viridiplantae</taxon>
        <taxon>Streptophyta</taxon>
        <taxon>Embryophyta</taxon>
        <taxon>Tracheophyta</taxon>
        <taxon>Spermatophyta</taxon>
        <taxon>Magnoliopsida</taxon>
        <taxon>Liliopsida</taxon>
        <taxon>Poales</taxon>
        <taxon>Poaceae</taxon>
        <taxon>BOP clade</taxon>
        <taxon>Oryzoideae</taxon>
        <taxon>Oryzeae</taxon>
        <taxon>Oryzinae</taxon>
        <taxon>Oryza</taxon>
    </lineage>
</organism>
<reference evidence="4" key="1">
    <citation type="submission" date="2013-06" db="EMBL/GenBank/DDBJ databases">
        <authorList>
            <person name="Zhao Q."/>
        </authorList>
    </citation>
    <scope>NUCLEOTIDE SEQUENCE</scope>
    <source>
        <strain evidence="4">cv. W1943</strain>
    </source>
</reference>
<evidence type="ECO:0000256" key="2">
    <source>
        <dbReference type="SAM" id="SignalP"/>
    </source>
</evidence>
<dbReference type="HOGENOM" id="CLU_2241030_0_0_1"/>
<accession>A0A0E0Q6Y0</accession>
<name>A0A0E0Q6Y0_ORYRU</name>
<dbReference type="Gramene" id="ORUFI07G11150.1">
    <property type="protein sequence ID" value="ORUFI07G11150.1"/>
    <property type="gene ID" value="ORUFI07G11150"/>
</dbReference>